<gene>
    <name evidence="2" type="ORF">WISP_00039</name>
</gene>
<accession>A0ABQ9DWF2</accession>
<dbReference type="EMBL" id="WHWB01001403">
    <property type="protein sequence ID" value="KAJ7428983.1"/>
    <property type="molecule type" value="Genomic_DNA"/>
</dbReference>
<evidence type="ECO:0000256" key="1">
    <source>
        <dbReference type="SAM" id="MobiDB-lite"/>
    </source>
</evidence>
<proteinExistence type="predicted"/>
<name>A0ABQ9DWF2_9PASS</name>
<sequence>MGSISSRKPCPRFIWSSQDALELLKGQLRAVGAHLAQWQWGWGASIVAHTEVLVKPRLLRAKRSPQHLGVKLLRPDMDRAMEEDTGRGSSDSMAWPIPRGTETFGPG</sequence>
<evidence type="ECO:0000313" key="2">
    <source>
        <dbReference type="EMBL" id="KAJ7428983.1"/>
    </source>
</evidence>
<dbReference type="Proteomes" id="UP001145742">
    <property type="component" value="Unassembled WGS sequence"/>
</dbReference>
<feature type="region of interest" description="Disordered" evidence="1">
    <location>
        <begin position="74"/>
        <end position="107"/>
    </location>
</feature>
<evidence type="ECO:0000313" key="3">
    <source>
        <dbReference type="Proteomes" id="UP001145742"/>
    </source>
</evidence>
<comment type="caution">
    <text evidence="2">The sequence shown here is derived from an EMBL/GenBank/DDBJ whole genome shotgun (WGS) entry which is preliminary data.</text>
</comment>
<feature type="compositionally biased region" description="Basic and acidic residues" evidence="1">
    <location>
        <begin position="74"/>
        <end position="86"/>
    </location>
</feature>
<keyword evidence="3" id="KW-1185">Reference proteome</keyword>
<organism evidence="2 3">
    <name type="scientific">Willisornis vidua</name>
    <name type="common">Xingu scale-backed antbird</name>
    <dbReference type="NCBI Taxonomy" id="1566151"/>
    <lineage>
        <taxon>Eukaryota</taxon>
        <taxon>Metazoa</taxon>
        <taxon>Chordata</taxon>
        <taxon>Craniata</taxon>
        <taxon>Vertebrata</taxon>
        <taxon>Euteleostomi</taxon>
        <taxon>Archelosauria</taxon>
        <taxon>Archosauria</taxon>
        <taxon>Dinosauria</taxon>
        <taxon>Saurischia</taxon>
        <taxon>Theropoda</taxon>
        <taxon>Coelurosauria</taxon>
        <taxon>Aves</taxon>
        <taxon>Neognathae</taxon>
        <taxon>Neoaves</taxon>
        <taxon>Telluraves</taxon>
        <taxon>Australaves</taxon>
        <taxon>Passeriformes</taxon>
        <taxon>Thamnophilidae</taxon>
        <taxon>Willisornis</taxon>
    </lineage>
</organism>
<reference evidence="2" key="1">
    <citation type="submission" date="2019-10" db="EMBL/GenBank/DDBJ databases">
        <authorList>
            <person name="Soares A.E.R."/>
            <person name="Aleixo A."/>
            <person name="Schneider P."/>
            <person name="Miyaki C.Y."/>
            <person name="Schneider M.P."/>
            <person name="Mello C."/>
            <person name="Vasconcelos A.T.R."/>
        </authorList>
    </citation>
    <scope>NUCLEOTIDE SEQUENCE</scope>
    <source>
        <tissue evidence="2">Muscle</tissue>
    </source>
</reference>
<protein>
    <submittedName>
        <fullName evidence="2">Uncharacterized protein</fullName>
    </submittedName>
</protein>